<reference evidence="2 3" key="1">
    <citation type="journal article" date="2019" name="New Phytol.">
        <title>Comparative genomics reveals unique wood-decay strategies and fruiting body development in the Schizophyllaceae.</title>
        <authorList>
            <person name="Almasi E."/>
            <person name="Sahu N."/>
            <person name="Krizsan K."/>
            <person name="Balint B."/>
            <person name="Kovacs G.M."/>
            <person name="Kiss B."/>
            <person name="Cseklye J."/>
            <person name="Drula E."/>
            <person name="Henrissat B."/>
            <person name="Nagy I."/>
            <person name="Chovatia M."/>
            <person name="Adam C."/>
            <person name="LaButti K."/>
            <person name="Lipzen A."/>
            <person name="Riley R."/>
            <person name="Grigoriev I.V."/>
            <person name="Nagy L.G."/>
        </authorList>
    </citation>
    <scope>NUCLEOTIDE SEQUENCE [LARGE SCALE GENOMIC DNA]</scope>
    <source>
        <strain evidence="2 3">NL-1724</strain>
    </source>
</reference>
<organism evidence="2 3">
    <name type="scientific">Schizophyllum amplum</name>
    <dbReference type="NCBI Taxonomy" id="97359"/>
    <lineage>
        <taxon>Eukaryota</taxon>
        <taxon>Fungi</taxon>
        <taxon>Dikarya</taxon>
        <taxon>Basidiomycota</taxon>
        <taxon>Agaricomycotina</taxon>
        <taxon>Agaricomycetes</taxon>
        <taxon>Agaricomycetidae</taxon>
        <taxon>Agaricales</taxon>
        <taxon>Schizophyllaceae</taxon>
        <taxon>Schizophyllum</taxon>
    </lineage>
</organism>
<evidence type="ECO:0000313" key="2">
    <source>
        <dbReference type="EMBL" id="TRM57813.1"/>
    </source>
</evidence>
<evidence type="ECO:0000313" key="3">
    <source>
        <dbReference type="Proteomes" id="UP000320762"/>
    </source>
</evidence>
<proteinExistence type="predicted"/>
<dbReference type="AlphaFoldDB" id="A0A550BZ75"/>
<dbReference type="EMBL" id="VDMD01000042">
    <property type="protein sequence ID" value="TRM57813.1"/>
    <property type="molecule type" value="Genomic_DNA"/>
</dbReference>
<gene>
    <name evidence="2" type="ORF">BD626DRAFT_353598</name>
</gene>
<feature type="non-terminal residue" evidence="2">
    <location>
        <position position="1"/>
    </location>
</feature>
<accession>A0A550BZ75</accession>
<feature type="non-terminal residue" evidence="2">
    <location>
        <position position="79"/>
    </location>
</feature>
<feature type="region of interest" description="Disordered" evidence="1">
    <location>
        <begin position="1"/>
        <end position="42"/>
    </location>
</feature>
<evidence type="ECO:0000256" key="1">
    <source>
        <dbReference type="SAM" id="MobiDB-lite"/>
    </source>
</evidence>
<name>A0A550BZ75_9AGAR</name>
<dbReference type="OrthoDB" id="10481921at2759"/>
<feature type="compositionally biased region" description="Polar residues" evidence="1">
    <location>
        <begin position="1"/>
        <end position="10"/>
    </location>
</feature>
<protein>
    <submittedName>
        <fullName evidence="2">Uncharacterized protein</fullName>
    </submittedName>
</protein>
<keyword evidence="3" id="KW-1185">Reference proteome</keyword>
<dbReference type="Proteomes" id="UP000320762">
    <property type="component" value="Unassembled WGS sequence"/>
</dbReference>
<comment type="caution">
    <text evidence="2">The sequence shown here is derived from an EMBL/GenBank/DDBJ whole genome shotgun (WGS) entry which is preliminary data.</text>
</comment>
<sequence>TPLLSRNGSPLLSRDGSPLLSRSGTPALSHGGSTSSPTPPIISLCPRCADRAERKLKEGFDKLWDEVPRIFGVERWEAL</sequence>